<sequence length="73" mass="7925">MATAPGQNNNDESCVEVELKTSIREEIVYKGHNFYHVFSLITVSAISLDVFILVIGSVISLDTQVVPFGTLPG</sequence>
<keyword evidence="1" id="KW-0812">Transmembrane</keyword>
<keyword evidence="1" id="KW-1133">Transmembrane helix</keyword>
<evidence type="ECO:0000313" key="2">
    <source>
        <dbReference type="EMBL" id="KRZ80997.1"/>
    </source>
</evidence>
<organism evidence="2 3">
    <name type="scientific">Trichinella papuae</name>
    <dbReference type="NCBI Taxonomy" id="268474"/>
    <lineage>
        <taxon>Eukaryota</taxon>
        <taxon>Metazoa</taxon>
        <taxon>Ecdysozoa</taxon>
        <taxon>Nematoda</taxon>
        <taxon>Enoplea</taxon>
        <taxon>Dorylaimia</taxon>
        <taxon>Trichinellida</taxon>
        <taxon>Trichinellidae</taxon>
        <taxon>Trichinella</taxon>
    </lineage>
</organism>
<gene>
    <name evidence="2" type="ORF">T10_9208</name>
</gene>
<dbReference type="Proteomes" id="UP000054843">
    <property type="component" value="Unassembled WGS sequence"/>
</dbReference>
<accession>A0A0V1NAX3</accession>
<evidence type="ECO:0000313" key="3">
    <source>
        <dbReference type="Proteomes" id="UP000054843"/>
    </source>
</evidence>
<proteinExistence type="predicted"/>
<dbReference type="AlphaFoldDB" id="A0A0V1NAX3"/>
<keyword evidence="3" id="KW-1185">Reference proteome</keyword>
<reference evidence="2 3" key="1">
    <citation type="submission" date="2015-01" db="EMBL/GenBank/DDBJ databases">
        <title>Evolution of Trichinella species and genotypes.</title>
        <authorList>
            <person name="Korhonen P.K."/>
            <person name="Edoardo P."/>
            <person name="Giuseppe L.R."/>
            <person name="Gasser R.B."/>
        </authorList>
    </citation>
    <scope>NUCLEOTIDE SEQUENCE [LARGE SCALE GENOMIC DNA]</scope>
    <source>
        <strain evidence="2">ISS1980</strain>
    </source>
</reference>
<name>A0A0V1NAX3_9BILA</name>
<comment type="caution">
    <text evidence="2">The sequence shown here is derived from an EMBL/GenBank/DDBJ whole genome shotgun (WGS) entry which is preliminary data.</text>
</comment>
<protein>
    <submittedName>
        <fullName evidence="2">Uncharacterized protein</fullName>
    </submittedName>
</protein>
<keyword evidence="1" id="KW-0472">Membrane</keyword>
<evidence type="ECO:0000256" key="1">
    <source>
        <dbReference type="SAM" id="Phobius"/>
    </source>
</evidence>
<feature type="transmembrane region" description="Helical" evidence="1">
    <location>
        <begin position="34"/>
        <end position="59"/>
    </location>
</feature>
<dbReference type="EMBL" id="JYDO01000001">
    <property type="protein sequence ID" value="KRZ80997.1"/>
    <property type="molecule type" value="Genomic_DNA"/>
</dbReference>